<evidence type="ECO:0008006" key="4">
    <source>
        <dbReference type="Google" id="ProtNLM"/>
    </source>
</evidence>
<dbReference type="EMBL" id="CP012673">
    <property type="protein sequence ID" value="AUX40989.1"/>
    <property type="molecule type" value="Genomic_DNA"/>
</dbReference>
<feature type="compositionally biased region" description="Gly residues" evidence="1">
    <location>
        <begin position="130"/>
        <end position="147"/>
    </location>
</feature>
<reference evidence="2 3" key="1">
    <citation type="submission" date="2015-09" db="EMBL/GenBank/DDBJ databases">
        <title>Sorangium comparison.</title>
        <authorList>
            <person name="Zaburannyi N."/>
            <person name="Bunk B."/>
            <person name="Overmann J."/>
            <person name="Mueller R."/>
        </authorList>
    </citation>
    <scope>NUCLEOTIDE SEQUENCE [LARGE SCALE GENOMIC DNA]</scope>
    <source>
        <strain evidence="2 3">So ce26</strain>
    </source>
</reference>
<organism evidence="2 3">
    <name type="scientific">Sorangium cellulosum</name>
    <name type="common">Polyangium cellulosum</name>
    <dbReference type="NCBI Taxonomy" id="56"/>
    <lineage>
        <taxon>Bacteria</taxon>
        <taxon>Pseudomonadati</taxon>
        <taxon>Myxococcota</taxon>
        <taxon>Polyangia</taxon>
        <taxon>Polyangiales</taxon>
        <taxon>Polyangiaceae</taxon>
        <taxon>Sorangium</taxon>
    </lineage>
</organism>
<proteinExistence type="predicted"/>
<accession>A0A2L0ENW9</accession>
<dbReference type="Proteomes" id="UP000238348">
    <property type="component" value="Chromosome"/>
</dbReference>
<sequence length="360" mass="37045">MLSSVDLRQEPGAGNPLAGFCPGGGPKGPSLPGYPSLRRFLTSDPVIASPLTVQGYNPYAYVLNDPLNLRDPTGFEPCNGENCTPVTPVTIAPPPGVAIDGEGTGTKEVNVFEDGAELLPEDDGSIEGSGSEGGAGPGGGLGGGEGGASSEADRGEAGIGIVGPPLTEADVRQLAHLCLDACGFAPPPIGPTCDVANACFYLVEGDGVNAGMSLWAAAPGVGDASKLYSSVKGAGQVGKAARMARDAAAPRPARGASQLTPGVRGFASEAHLERHFARHASEWGAGNITKMGYAKRAETLLRSPVGGDIQGFTSKRGWTFRYNSQTNEFATMKPDGTIETLFRPRDGARYWAEQVGRYGP</sequence>
<evidence type="ECO:0000313" key="2">
    <source>
        <dbReference type="EMBL" id="AUX40989.1"/>
    </source>
</evidence>
<gene>
    <name evidence="2" type="ORF">SOCE26_023910</name>
</gene>
<name>A0A2L0ENW9_SORCE</name>
<evidence type="ECO:0000313" key="3">
    <source>
        <dbReference type="Proteomes" id="UP000238348"/>
    </source>
</evidence>
<dbReference type="AlphaFoldDB" id="A0A2L0ENW9"/>
<dbReference type="CDD" id="cd20745">
    <property type="entry name" value="FIX_RhsA_AHH_HNH-like"/>
    <property type="match status" value="1"/>
</dbReference>
<dbReference type="Gene3D" id="2.180.10.10">
    <property type="entry name" value="RHS repeat-associated core"/>
    <property type="match status" value="1"/>
</dbReference>
<feature type="region of interest" description="Disordered" evidence="1">
    <location>
        <begin position="1"/>
        <end position="23"/>
    </location>
</feature>
<feature type="region of interest" description="Disordered" evidence="1">
    <location>
        <begin position="119"/>
        <end position="161"/>
    </location>
</feature>
<evidence type="ECO:0000256" key="1">
    <source>
        <dbReference type="SAM" id="MobiDB-lite"/>
    </source>
</evidence>
<protein>
    <recommendedName>
        <fullName evidence="4">RHS repeat-associated core domain-containing protein</fullName>
    </recommendedName>
</protein>